<dbReference type="EMBL" id="SRMA01027244">
    <property type="protein sequence ID" value="TRY57233.1"/>
    <property type="molecule type" value="Genomic_DNA"/>
</dbReference>
<protein>
    <recommendedName>
        <fullName evidence="12">One cut domain family member</fullName>
    </recommendedName>
</protein>
<dbReference type="Gene3D" id="1.10.10.60">
    <property type="entry name" value="Homeodomain-like"/>
    <property type="match status" value="1"/>
</dbReference>
<dbReference type="SMART" id="SM01109">
    <property type="entry name" value="CUT"/>
    <property type="match status" value="1"/>
</dbReference>
<evidence type="ECO:0000313" key="17">
    <source>
        <dbReference type="Proteomes" id="UP000316079"/>
    </source>
</evidence>
<evidence type="ECO:0000259" key="15">
    <source>
        <dbReference type="PROSITE" id="PS51042"/>
    </source>
</evidence>
<keyword evidence="7 10" id="KW-0371">Homeobox</keyword>
<comment type="subcellular location">
    <subcellularLocation>
        <location evidence="1 10 11">Nucleus</location>
    </subcellularLocation>
</comment>
<dbReference type="PROSITE" id="PS51042">
    <property type="entry name" value="CUT"/>
    <property type="match status" value="1"/>
</dbReference>
<feature type="region of interest" description="Disordered" evidence="13">
    <location>
        <begin position="272"/>
        <end position="296"/>
    </location>
</feature>
<dbReference type="GO" id="GO:0000977">
    <property type="term" value="F:RNA polymerase II transcription regulatory region sequence-specific DNA binding"/>
    <property type="evidence" value="ECO:0007669"/>
    <property type="project" value="TreeGrafter"/>
</dbReference>
<dbReference type="SUPFAM" id="SSF47413">
    <property type="entry name" value="lambda repressor-like DNA-binding domains"/>
    <property type="match status" value="1"/>
</dbReference>
<evidence type="ECO:0000256" key="10">
    <source>
        <dbReference type="PROSITE-ProRule" id="PRU00108"/>
    </source>
</evidence>
<dbReference type="InterPro" id="IPR010982">
    <property type="entry name" value="Lambda_DNA-bd_dom_sf"/>
</dbReference>
<evidence type="ECO:0000256" key="1">
    <source>
        <dbReference type="ARBA" id="ARBA00004123"/>
    </source>
</evidence>
<dbReference type="AlphaFoldDB" id="A0A553MVM6"/>
<dbReference type="PANTHER" id="PTHR14043:SF2">
    <property type="entry name" value="HOMEOBOX PROTEIN CUT"/>
    <property type="match status" value="1"/>
</dbReference>
<keyword evidence="3" id="KW-0677">Repeat</keyword>
<keyword evidence="6 10" id="KW-0238">DNA-binding</keyword>
<evidence type="ECO:0000256" key="4">
    <source>
        <dbReference type="ARBA" id="ARBA00023015"/>
    </source>
</evidence>
<sequence>MERLGVSWRGVTRSGWGFEGPPLLELRLSIGSIEQILSLRMNEAEKVVSPRSGTFMCSGSATSANLYLDLPSTQFLLTNEAQNQAINSYVSCGVRDQEKESDRIHFKLWSPGTTHATRPIEDTTTPPQVIMKHLTDHRQQEVCHLQQNVFRLEQEVRRLKRLLQEVQERTANHIALLQQQLANNTQDIERLEVRLRDYERMGSELRRLRAPSQSPEDLHEAPELRPPLKGVRCTSTELRGERRSVGVHPSLIKQEEVEEELGRCSAVVIKSEDGGLISDPEGVSEDPDSSRASQQFNSSSILETNHFLFEEQHFPSSQGTQSQDGLKDLGDKETRIQNLLHQHSLAVVHHGTPFSTQPSTQSPEDFVQGIIRKVKSELDEDSWPPVTQTSHLEMKRQLWRSREREEEQMEGREFTSEENVELDTLSITLRVKETLSQHNIGQRVFGEQVLGLTQSSVSELLSRPKPWRKLSHKSKENFLRMHRWLRDPHSVHQLRIKKKMDYRARLQRDSEQILHSSPQWRRDLVWGDALRRPRLVLSDRAKAALLVAFEMEPYPSPASIQRLSEELGLMSSTVSNWFYNHRSRMRRDRLSEPVAPRRTPVSAGLGTVPVEQVSVLVVQSLKREEEDVELNSCRAASS</sequence>
<dbReference type="Pfam" id="PF02376">
    <property type="entry name" value="CUT"/>
    <property type="match status" value="1"/>
</dbReference>
<dbReference type="Pfam" id="PF00046">
    <property type="entry name" value="Homeodomain"/>
    <property type="match status" value="1"/>
</dbReference>
<comment type="caution">
    <text evidence="16">The sequence shown here is derived from an EMBL/GenBank/DDBJ whole genome shotgun (WGS) entry which is preliminary data.</text>
</comment>
<dbReference type="Proteomes" id="UP000316079">
    <property type="component" value="Unassembled WGS sequence"/>
</dbReference>
<evidence type="ECO:0000256" key="6">
    <source>
        <dbReference type="ARBA" id="ARBA00023125"/>
    </source>
</evidence>
<evidence type="ECO:0000313" key="16">
    <source>
        <dbReference type="EMBL" id="TRY57233.1"/>
    </source>
</evidence>
<dbReference type="OrthoDB" id="10257567at2759"/>
<evidence type="ECO:0000256" key="9">
    <source>
        <dbReference type="ARBA" id="ARBA00023242"/>
    </source>
</evidence>
<evidence type="ECO:0000256" key="11">
    <source>
        <dbReference type="RuleBase" id="RU000682"/>
    </source>
</evidence>
<feature type="region of interest" description="Disordered" evidence="13">
    <location>
        <begin position="206"/>
        <end position="237"/>
    </location>
</feature>
<evidence type="ECO:0000256" key="13">
    <source>
        <dbReference type="SAM" id="MobiDB-lite"/>
    </source>
</evidence>
<keyword evidence="8 12" id="KW-0804">Transcription</keyword>
<keyword evidence="9 10" id="KW-0539">Nucleus</keyword>
<comment type="similarity">
    <text evidence="2 12">Belongs to the CUT homeobox family.</text>
</comment>
<dbReference type="SMART" id="SM00389">
    <property type="entry name" value="HOX"/>
    <property type="match status" value="1"/>
</dbReference>
<dbReference type="InterPro" id="IPR009057">
    <property type="entry name" value="Homeodomain-like_sf"/>
</dbReference>
<feature type="domain" description="Homeobox" evidence="14">
    <location>
        <begin position="528"/>
        <end position="588"/>
    </location>
</feature>
<dbReference type="InterPro" id="IPR017970">
    <property type="entry name" value="Homeobox_CS"/>
</dbReference>
<keyword evidence="17" id="KW-1185">Reference proteome</keyword>
<evidence type="ECO:0000256" key="7">
    <source>
        <dbReference type="ARBA" id="ARBA00023155"/>
    </source>
</evidence>
<dbReference type="PROSITE" id="PS00027">
    <property type="entry name" value="HOMEOBOX_1"/>
    <property type="match status" value="1"/>
</dbReference>
<organism evidence="16 17">
    <name type="scientific">Danionella cerebrum</name>
    <dbReference type="NCBI Taxonomy" id="2873325"/>
    <lineage>
        <taxon>Eukaryota</taxon>
        <taxon>Metazoa</taxon>
        <taxon>Chordata</taxon>
        <taxon>Craniata</taxon>
        <taxon>Vertebrata</taxon>
        <taxon>Euteleostomi</taxon>
        <taxon>Actinopterygii</taxon>
        <taxon>Neopterygii</taxon>
        <taxon>Teleostei</taxon>
        <taxon>Ostariophysi</taxon>
        <taxon>Cypriniformes</taxon>
        <taxon>Danionidae</taxon>
        <taxon>Danioninae</taxon>
        <taxon>Danionella</taxon>
    </lineage>
</organism>
<dbReference type="InterPro" id="IPR003350">
    <property type="entry name" value="CUT_dom"/>
</dbReference>
<keyword evidence="5" id="KW-0175">Coiled coil</keyword>
<name>A0A553MVM6_9TELE</name>
<reference evidence="16 17" key="1">
    <citation type="journal article" date="2019" name="Sci. Data">
        <title>Hybrid genome assembly and annotation of Danionella translucida.</title>
        <authorList>
            <person name="Kadobianskyi M."/>
            <person name="Schulze L."/>
            <person name="Schuelke M."/>
            <person name="Judkewitz B."/>
        </authorList>
    </citation>
    <scope>NUCLEOTIDE SEQUENCE [LARGE SCALE GENOMIC DNA]</scope>
    <source>
        <strain evidence="16 17">Bolton</strain>
    </source>
</reference>
<evidence type="ECO:0000256" key="5">
    <source>
        <dbReference type="ARBA" id="ARBA00023054"/>
    </source>
</evidence>
<dbReference type="PANTHER" id="PTHR14043">
    <property type="entry name" value="CCAAT DISPLACEMENT PROTEIN-RELATED"/>
    <property type="match status" value="1"/>
</dbReference>
<dbReference type="STRING" id="623744.A0A553MVM6"/>
<evidence type="ECO:0000256" key="12">
    <source>
        <dbReference type="RuleBase" id="RU361129"/>
    </source>
</evidence>
<dbReference type="GO" id="GO:0000981">
    <property type="term" value="F:DNA-binding transcription factor activity, RNA polymerase II-specific"/>
    <property type="evidence" value="ECO:0007669"/>
    <property type="project" value="InterPro"/>
</dbReference>
<dbReference type="CDD" id="cd00086">
    <property type="entry name" value="homeodomain"/>
    <property type="match status" value="1"/>
</dbReference>
<dbReference type="InterPro" id="IPR001356">
    <property type="entry name" value="HD"/>
</dbReference>
<evidence type="ECO:0000256" key="2">
    <source>
        <dbReference type="ARBA" id="ARBA00008190"/>
    </source>
</evidence>
<gene>
    <name evidence="16" type="ORF">DNTS_003305</name>
</gene>
<feature type="DNA-binding region" description="Homeobox" evidence="10">
    <location>
        <begin position="530"/>
        <end position="589"/>
    </location>
</feature>
<dbReference type="Gene3D" id="1.10.260.40">
    <property type="entry name" value="lambda repressor-like DNA-binding domains"/>
    <property type="match status" value="1"/>
</dbReference>
<keyword evidence="4 12" id="KW-0805">Transcription regulation</keyword>
<evidence type="ECO:0000256" key="3">
    <source>
        <dbReference type="ARBA" id="ARBA00022737"/>
    </source>
</evidence>
<dbReference type="PROSITE" id="PS50071">
    <property type="entry name" value="HOMEOBOX_2"/>
    <property type="match status" value="1"/>
</dbReference>
<dbReference type="SUPFAM" id="SSF46689">
    <property type="entry name" value="Homeodomain-like"/>
    <property type="match status" value="1"/>
</dbReference>
<dbReference type="GO" id="GO:0005634">
    <property type="term" value="C:nucleus"/>
    <property type="evidence" value="ECO:0007669"/>
    <property type="project" value="UniProtKB-SubCell"/>
</dbReference>
<evidence type="ECO:0000259" key="14">
    <source>
        <dbReference type="PROSITE" id="PS50071"/>
    </source>
</evidence>
<accession>A0A553MVM6</accession>
<evidence type="ECO:0000256" key="8">
    <source>
        <dbReference type="ARBA" id="ARBA00023163"/>
    </source>
</evidence>
<feature type="domain" description="CUT" evidence="15">
    <location>
        <begin position="413"/>
        <end position="500"/>
    </location>
</feature>
<proteinExistence type="inferred from homology"/>